<dbReference type="InterPro" id="IPR006063">
    <property type="entry name" value="HisA_bact_arch"/>
</dbReference>
<organism evidence="10">
    <name type="scientific">marine metagenome</name>
    <dbReference type="NCBI Taxonomy" id="408172"/>
    <lineage>
        <taxon>unclassified sequences</taxon>
        <taxon>metagenomes</taxon>
        <taxon>ecological metagenomes</taxon>
    </lineage>
</organism>
<keyword evidence="9" id="KW-0413">Isomerase</keyword>
<proteinExistence type="inferred from homology"/>
<dbReference type="InterPro" id="IPR006062">
    <property type="entry name" value="His_biosynth"/>
</dbReference>
<dbReference type="InterPro" id="IPR044524">
    <property type="entry name" value="Isoase_HisA-like"/>
</dbReference>
<evidence type="ECO:0000256" key="2">
    <source>
        <dbReference type="ARBA" id="ARBA00004496"/>
    </source>
</evidence>
<evidence type="ECO:0000256" key="1">
    <source>
        <dbReference type="ARBA" id="ARBA00000901"/>
    </source>
</evidence>
<dbReference type="GO" id="GO:0000162">
    <property type="term" value="P:L-tryptophan biosynthetic process"/>
    <property type="evidence" value="ECO:0007669"/>
    <property type="project" value="TreeGrafter"/>
</dbReference>
<dbReference type="FunFam" id="3.20.20.70:FF:000009">
    <property type="entry name" value="1-(5-phosphoribosyl)-5-[(5-phosphoribosylamino)methylideneamino] imidazole-4-carboxamide isomerase"/>
    <property type="match status" value="1"/>
</dbReference>
<comment type="pathway">
    <text evidence="3">Amino-acid biosynthesis; L-histidine biosynthesis; L-histidine from 5-phospho-alpha-D-ribose 1-diphosphate: step 4/9.</text>
</comment>
<dbReference type="SUPFAM" id="SSF51366">
    <property type="entry name" value="Ribulose-phoshate binding barrel"/>
    <property type="match status" value="1"/>
</dbReference>
<protein>
    <recommendedName>
        <fullName evidence="5">1-(5-phosphoribosyl)-5-[(5-phosphoribosylamino)methylideneamino]imidazole-4-carboxamideisomerase</fullName>
        <ecNumber evidence="5">5.3.1.16</ecNumber>
    </recommendedName>
</protein>
<keyword evidence="8" id="KW-0368">Histidine biosynthesis</keyword>
<dbReference type="InterPro" id="IPR011060">
    <property type="entry name" value="RibuloseP-bd_barrel"/>
</dbReference>
<evidence type="ECO:0000256" key="7">
    <source>
        <dbReference type="ARBA" id="ARBA00022605"/>
    </source>
</evidence>
<evidence type="ECO:0000256" key="3">
    <source>
        <dbReference type="ARBA" id="ARBA00005133"/>
    </source>
</evidence>
<dbReference type="HAMAP" id="MF_01014">
    <property type="entry name" value="HisA"/>
    <property type="match status" value="1"/>
</dbReference>
<evidence type="ECO:0000256" key="9">
    <source>
        <dbReference type="ARBA" id="ARBA00023235"/>
    </source>
</evidence>
<gene>
    <name evidence="10" type="ORF">METZ01_LOCUS49902</name>
</gene>
<dbReference type="Pfam" id="PF00977">
    <property type="entry name" value="His_biosynth"/>
    <property type="match status" value="1"/>
</dbReference>
<keyword evidence="7" id="KW-0028">Amino-acid biosynthesis</keyword>
<dbReference type="EMBL" id="UINC01002472">
    <property type="protein sequence ID" value="SUZ97048.1"/>
    <property type="molecule type" value="Genomic_DNA"/>
</dbReference>
<dbReference type="InterPro" id="IPR013785">
    <property type="entry name" value="Aldolase_TIM"/>
</dbReference>
<evidence type="ECO:0000256" key="4">
    <source>
        <dbReference type="ARBA" id="ARBA00009667"/>
    </source>
</evidence>
<dbReference type="EC" id="5.3.1.16" evidence="5"/>
<comment type="catalytic activity">
    <reaction evidence="1">
        <text>1-(5-phospho-beta-D-ribosyl)-5-[(5-phospho-beta-D-ribosylamino)methylideneamino]imidazole-4-carboxamide = 5-[(5-phospho-1-deoxy-D-ribulos-1-ylimino)methylamino]-1-(5-phospho-beta-D-ribosyl)imidazole-4-carboxamide</text>
        <dbReference type="Rhea" id="RHEA:15469"/>
        <dbReference type="ChEBI" id="CHEBI:58435"/>
        <dbReference type="ChEBI" id="CHEBI:58525"/>
        <dbReference type="EC" id="5.3.1.16"/>
    </reaction>
</comment>
<dbReference type="GO" id="GO:0000105">
    <property type="term" value="P:L-histidine biosynthetic process"/>
    <property type="evidence" value="ECO:0007669"/>
    <property type="project" value="UniProtKB-UniPathway"/>
</dbReference>
<dbReference type="NCBIfam" id="TIGR00007">
    <property type="entry name" value="1-(5-phosphoribosyl)-5-[(5-phosphoribosylamino)methylideneamino]imidazole-4-carboxamide isomerase"/>
    <property type="match status" value="1"/>
</dbReference>
<dbReference type="CDD" id="cd04732">
    <property type="entry name" value="HisA"/>
    <property type="match status" value="1"/>
</dbReference>
<keyword evidence="6" id="KW-0963">Cytoplasm</keyword>
<evidence type="ECO:0000256" key="5">
    <source>
        <dbReference type="ARBA" id="ARBA00012550"/>
    </source>
</evidence>
<evidence type="ECO:0000256" key="6">
    <source>
        <dbReference type="ARBA" id="ARBA00022490"/>
    </source>
</evidence>
<dbReference type="PANTHER" id="PTHR43090:SF2">
    <property type="entry name" value="1-(5-PHOSPHORIBOSYL)-5-[(5-PHOSPHORIBOSYLAMINO)METHYLIDENEAMINO] IMIDAZOLE-4-CARBOXAMIDE ISOMERASE"/>
    <property type="match status" value="1"/>
</dbReference>
<evidence type="ECO:0000256" key="8">
    <source>
        <dbReference type="ARBA" id="ARBA00023102"/>
    </source>
</evidence>
<comment type="similarity">
    <text evidence="4">Belongs to the HisA/HisF family.</text>
</comment>
<dbReference type="GO" id="GO:0003949">
    <property type="term" value="F:1-(5-phosphoribosyl)-5-[(5-phosphoribosylamino)methylideneamino]imidazole-4-carboxamide isomerase activity"/>
    <property type="evidence" value="ECO:0007669"/>
    <property type="project" value="UniProtKB-EC"/>
</dbReference>
<name>A0A381S151_9ZZZZ</name>
<evidence type="ECO:0000313" key="10">
    <source>
        <dbReference type="EMBL" id="SUZ97048.1"/>
    </source>
</evidence>
<reference evidence="10" key="1">
    <citation type="submission" date="2018-05" db="EMBL/GenBank/DDBJ databases">
        <authorList>
            <person name="Lanie J.A."/>
            <person name="Ng W.-L."/>
            <person name="Kazmierczak K.M."/>
            <person name="Andrzejewski T.M."/>
            <person name="Davidsen T.M."/>
            <person name="Wayne K.J."/>
            <person name="Tettelin H."/>
            <person name="Glass J.I."/>
            <person name="Rusch D."/>
            <person name="Podicherti R."/>
            <person name="Tsui H.-C.T."/>
            <person name="Winkler M.E."/>
        </authorList>
    </citation>
    <scope>NUCLEOTIDE SEQUENCE</scope>
</reference>
<accession>A0A381S151</accession>
<dbReference type="PANTHER" id="PTHR43090">
    <property type="entry name" value="1-(5-PHOSPHORIBOSYL)-5-[(5-PHOSPHORIBOSYLAMINO)METHYLIDENEAMINO] IMIDAZOLE-4-CARBOXAMIDE ISOMERASE"/>
    <property type="match status" value="1"/>
</dbReference>
<comment type="subcellular location">
    <subcellularLocation>
        <location evidence="2">Cytoplasm</location>
    </subcellularLocation>
</comment>
<dbReference type="UniPathway" id="UPA00031">
    <property type="reaction ID" value="UER00009"/>
</dbReference>
<sequence>MDILPAIDLRNGLCVRLIQGDYEKETVFDDDPVTVAKRWVDQGARRMHIVDLDGAKDGVRGNQDAVSAIAKAIDIPIQLGGGIRDASEARMILDMGIDRVIIGTAAIEAPDEVQAAVDDLGADHVIVGIDAKDGIVQTHGWMEQSKESAINLANQMVNRGVRRFIYTDTNRDGTMGHPNFAAITELKNNLRYPIIVAGGIASVEDLVQLAKIGVEGAISGMAIYSGALDLRRAIETIDSMTVNGK</sequence>
<dbReference type="AlphaFoldDB" id="A0A381S151"/>
<dbReference type="NCBIfam" id="NF010112">
    <property type="entry name" value="PRK13585.1"/>
    <property type="match status" value="1"/>
</dbReference>
<dbReference type="GO" id="GO:0005737">
    <property type="term" value="C:cytoplasm"/>
    <property type="evidence" value="ECO:0007669"/>
    <property type="project" value="UniProtKB-SubCell"/>
</dbReference>
<dbReference type="InterPro" id="IPR023016">
    <property type="entry name" value="HisA/PriA"/>
</dbReference>
<dbReference type="Gene3D" id="3.20.20.70">
    <property type="entry name" value="Aldolase class I"/>
    <property type="match status" value="1"/>
</dbReference>